<dbReference type="GO" id="GO:0046872">
    <property type="term" value="F:metal ion binding"/>
    <property type="evidence" value="ECO:0007669"/>
    <property type="project" value="UniProtKB-KW"/>
</dbReference>
<evidence type="ECO:0000256" key="4">
    <source>
        <dbReference type="ARBA" id="ARBA00022628"/>
    </source>
</evidence>
<dbReference type="GO" id="GO:0031419">
    <property type="term" value="F:cobalamin binding"/>
    <property type="evidence" value="ECO:0007669"/>
    <property type="project" value="UniProtKB-KW"/>
</dbReference>
<dbReference type="CDD" id="cd03680">
    <property type="entry name" value="MM_CoA_mutase_ICM_like"/>
    <property type="match status" value="1"/>
</dbReference>
<name>A0A8X8L6B6_CALTT</name>
<comment type="cofactor">
    <cofactor evidence="1">
        <name>adenosylcob(III)alamin</name>
        <dbReference type="ChEBI" id="CHEBI:18408"/>
    </cofactor>
</comment>
<dbReference type="InterPro" id="IPR006099">
    <property type="entry name" value="MeMalonylCoA_mutase_a/b_cat"/>
</dbReference>
<dbReference type="AlphaFoldDB" id="A0A8X8L6B6"/>
<dbReference type="GO" id="GO:0004494">
    <property type="term" value="F:methylmalonyl-CoA mutase activity"/>
    <property type="evidence" value="ECO:0007669"/>
    <property type="project" value="UniProtKB-EC"/>
</dbReference>
<evidence type="ECO:0000256" key="6">
    <source>
        <dbReference type="ARBA" id="ARBA00023235"/>
    </source>
</evidence>
<gene>
    <name evidence="9" type="ORF">HUR95_09770</name>
</gene>
<dbReference type="PANTHER" id="PTHR48101:SF1">
    <property type="entry name" value="METHYLMALONYL-COA MUTASE, LARGE SUBUNIT"/>
    <property type="match status" value="1"/>
</dbReference>
<reference evidence="9 10" key="1">
    <citation type="journal article" date="2020" name="Extremophiles">
        <title>Genomic analysis of Caldalkalibacillus thermarum TA2.A1 reveals aerobic alkaliphilic metabolism and evolutionary hallmarks linking alkaliphilic bacteria and plant life.</title>
        <authorList>
            <person name="de Jong S.I."/>
            <person name="van den Broek M.A."/>
            <person name="Merkel A.Y."/>
            <person name="de la Torre Cortes P."/>
            <person name="Kalamorz F."/>
            <person name="Cook G.M."/>
            <person name="van Loosdrecht M.C.M."/>
            <person name="McMillan D.G.G."/>
        </authorList>
    </citation>
    <scope>NUCLEOTIDE SEQUENCE [LARGE SCALE GENOMIC DNA]</scope>
    <source>
        <strain evidence="9 10">TA2.A1</strain>
    </source>
</reference>
<keyword evidence="10" id="KW-1185">Reference proteome</keyword>
<dbReference type="Pfam" id="PF01642">
    <property type="entry name" value="MM_CoA_mutase"/>
    <property type="match status" value="1"/>
</dbReference>
<keyword evidence="5" id="KW-0479">Metal-binding</keyword>
<evidence type="ECO:0000256" key="1">
    <source>
        <dbReference type="ARBA" id="ARBA00001922"/>
    </source>
</evidence>
<dbReference type="EC" id="5.4.99.2" evidence="3"/>
<dbReference type="Proteomes" id="UP000825179">
    <property type="component" value="Chromosome"/>
</dbReference>
<dbReference type="InterPro" id="IPR006098">
    <property type="entry name" value="MMCoA_mutase_a_cat"/>
</dbReference>
<comment type="similarity">
    <text evidence="2">Belongs to the methylmalonyl-CoA mutase family.</text>
</comment>
<feature type="domain" description="Methylmalonyl-CoA mutase alpha/beta chain catalytic" evidence="8">
    <location>
        <begin position="34"/>
        <end position="547"/>
    </location>
</feature>
<keyword evidence="7" id="KW-0170">Cobalt</keyword>
<keyword evidence="6" id="KW-0413">Isomerase</keyword>
<dbReference type="InterPro" id="IPR016176">
    <property type="entry name" value="Cbl-dep_enz_cat"/>
</dbReference>
<sequence>MSKEEEFRKLYEEWRRKTEELIAKFPERKEVFVTSSGIPVERLYLPEQLDDQYMERLGFPGQYPFTRGIHPTMYRARQWTMRQYAGFGSAEETNKRFHYLLRQGQTGLSVAFDLPTQIGYDSDDPMARGEVGKVGVAIDSLEDMETLFEGIPLDQVSTSMTINAPAAILLAMYIAVAEKQGVPAEKLSGTIQNDILKEYIARGTYIFPPQPSMRLITDIFAYCSRHVPKWNTISISGYHIREAGATAVQELAFMMANAISYVEAALEAGLEIDQFAPRLAFFFNAHNNFFEEIAKFRAARRIWAKLMKERFGAKKEKSWMLRFHTQTGGSTLTAQQPDNNIVRVTIQALSAVLGGTQSLHTNSKDEALALPTEESARIALRTQQIIAYESGVGDTVDPLGGSYYVEALTDKIEQEVYRYLDKIEQLGGAVKAIEQGYMQREIHKAAYEAQQRIESGEDIIVGLNKFQIDDEPQPEILRVDPKLGEKQKEKLNHLRARRDSAKVEQALSRLRAAARGTENLIPPILDADRAYATIGEICNVLREEFGEYRG</sequence>
<protein>
    <recommendedName>
        <fullName evidence="3">methylmalonyl-CoA mutase</fullName>
        <ecNumber evidence="3">5.4.99.2</ecNumber>
    </recommendedName>
</protein>
<evidence type="ECO:0000256" key="2">
    <source>
        <dbReference type="ARBA" id="ARBA00008465"/>
    </source>
</evidence>
<evidence type="ECO:0000313" key="10">
    <source>
        <dbReference type="Proteomes" id="UP000825179"/>
    </source>
</evidence>
<organism evidence="9 10">
    <name type="scientific">Caldalkalibacillus thermarum (strain TA2.A1)</name>
    <dbReference type="NCBI Taxonomy" id="986075"/>
    <lineage>
        <taxon>Bacteria</taxon>
        <taxon>Bacillati</taxon>
        <taxon>Bacillota</taxon>
        <taxon>Bacilli</taxon>
        <taxon>Bacillales</taxon>
        <taxon>Bacillaceae</taxon>
        <taxon>Caldalkalibacillus</taxon>
    </lineage>
</organism>
<dbReference type="PANTHER" id="PTHR48101">
    <property type="entry name" value="METHYLMALONYL-COA MUTASE, MITOCHONDRIAL-RELATED"/>
    <property type="match status" value="1"/>
</dbReference>
<dbReference type="SUPFAM" id="SSF51703">
    <property type="entry name" value="Cobalamin (vitamin B12)-dependent enzymes"/>
    <property type="match status" value="1"/>
</dbReference>
<evidence type="ECO:0000313" key="9">
    <source>
        <dbReference type="EMBL" id="QZT32677.1"/>
    </source>
</evidence>
<evidence type="ECO:0000259" key="8">
    <source>
        <dbReference type="Pfam" id="PF01642"/>
    </source>
</evidence>
<dbReference type="EMBL" id="CP082237">
    <property type="protein sequence ID" value="QZT32677.1"/>
    <property type="molecule type" value="Genomic_DNA"/>
</dbReference>
<evidence type="ECO:0000256" key="5">
    <source>
        <dbReference type="ARBA" id="ARBA00022723"/>
    </source>
</evidence>
<dbReference type="Gene3D" id="3.20.20.240">
    <property type="entry name" value="Methylmalonyl-CoA mutase"/>
    <property type="match status" value="1"/>
</dbReference>
<accession>A0A8X8L6B6</accession>
<dbReference type="FunFam" id="3.20.20.240:FF:000001">
    <property type="entry name" value="Probable methylmalonyl-coa mutase"/>
    <property type="match status" value="1"/>
</dbReference>
<proteinExistence type="inferred from homology"/>
<evidence type="ECO:0000256" key="7">
    <source>
        <dbReference type="ARBA" id="ARBA00023285"/>
    </source>
</evidence>
<dbReference type="RefSeq" id="WP_222822528.1">
    <property type="nucleotide sequence ID" value="NZ_CP082237.1"/>
</dbReference>
<dbReference type="KEGG" id="cthu:HUR95_09770"/>
<keyword evidence="4" id="KW-0846">Cobalamin</keyword>
<evidence type="ECO:0000256" key="3">
    <source>
        <dbReference type="ARBA" id="ARBA00012398"/>
    </source>
</evidence>
<dbReference type="NCBIfam" id="TIGR00641">
    <property type="entry name" value="acid_CoA_mut_N"/>
    <property type="match status" value="1"/>
</dbReference>